<keyword evidence="2" id="KW-0614">Plasmid</keyword>
<protein>
    <recommendedName>
        <fullName evidence="1">Hypervirulence associated protein TUDOR domain-containing protein</fullName>
    </recommendedName>
</protein>
<dbReference type="HOGENOM" id="CLU_180079_1_0_0"/>
<evidence type="ECO:0000313" key="2">
    <source>
        <dbReference type="EMBL" id="AHG93215.1"/>
    </source>
</evidence>
<dbReference type="Pfam" id="PF11160">
    <property type="entry name" value="Hva1_TUDOR"/>
    <property type="match status" value="1"/>
</dbReference>
<dbReference type="RefSeq" id="WP_104023443.1">
    <property type="nucleotide sequence ID" value="NZ_CP007130.1"/>
</dbReference>
<keyword evidence="3" id="KW-1185">Reference proteome</keyword>
<accession>W0RSF0</accession>
<dbReference type="EMBL" id="CP007130">
    <property type="protein sequence ID" value="AHG93215.1"/>
    <property type="molecule type" value="Genomic_DNA"/>
</dbReference>
<geneLocation type="plasmid" evidence="2 3">
    <name>2</name>
</geneLocation>
<dbReference type="InterPro" id="IPR021331">
    <property type="entry name" value="Hva1_TUDOR"/>
</dbReference>
<dbReference type="PATRIC" id="fig|861299.3.peg.5718"/>
<evidence type="ECO:0000259" key="1">
    <source>
        <dbReference type="Pfam" id="PF11160"/>
    </source>
</evidence>
<gene>
    <name evidence="2" type="ORF">J421_5680</name>
</gene>
<sequence length="76" mass="8749">MRACRFERGDHVSWNSEAGRVRGTIIRVVTSPIRFKGYTVHASPEEPQYEIQSDLTDHIAMHKGSALRKLASRRKR</sequence>
<evidence type="ECO:0000313" key="3">
    <source>
        <dbReference type="Proteomes" id="UP000019151"/>
    </source>
</evidence>
<dbReference type="eggNOG" id="ENOG503302Q">
    <property type="taxonomic scope" value="Bacteria"/>
</dbReference>
<proteinExistence type="predicted"/>
<feature type="domain" description="Hypervirulence associated protein TUDOR" evidence="1">
    <location>
        <begin position="9"/>
        <end position="67"/>
    </location>
</feature>
<dbReference type="OrthoDB" id="71751at2"/>
<dbReference type="Proteomes" id="UP000019151">
    <property type="component" value="Plasmid 2"/>
</dbReference>
<dbReference type="Gene3D" id="2.30.30.1060">
    <property type="match status" value="1"/>
</dbReference>
<dbReference type="AlphaFoldDB" id="W0RSF0"/>
<dbReference type="InParanoid" id="W0RSF0"/>
<organism evidence="2 3">
    <name type="scientific">Gemmatirosa kalamazoonensis</name>
    <dbReference type="NCBI Taxonomy" id="861299"/>
    <lineage>
        <taxon>Bacteria</taxon>
        <taxon>Pseudomonadati</taxon>
        <taxon>Gemmatimonadota</taxon>
        <taxon>Gemmatimonadia</taxon>
        <taxon>Gemmatimonadales</taxon>
        <taxon>Gemmatimonadaceae</taxon>
        <taxon>Gemmatirosa</taxon>
    </lineage>
</organism>
<name>W0RSF0_9BACT</name>
<reference evidence="2 3" key="1">
    <citation type="journal article" date="2014" name="Genome Announc.">
        <title>Genome Sequence and Methylome of Soil Bacterium Gemmatirosa kalamazoonensis KBS708T, a Member of the Rarely Cultivated Gemmatimonadetes Phylum.</title>
        <authorList>
            <person name="Debruyn J.M."/>
            <person name="Radosevich M."/>
            <person name="Wommack K.E."/>
            <person name="Polson S.W."/>
            <person name="Hauser L.J."/>
            <person name="Fawaz M.N."/>
            <person name="Korlach J."/>
            <person name="Tsai Y.C."/>
        </authorList>
    </citation>
    <scope>NUCLEOTIDE SEQUENCE [LARGE SCALE GENOMIC DNA]</scope>
    <source>
        <strain evidence="2 3">KBS708</strain>
        <plasmid evidence="3">Plasmid 2</plasmid>
    </source>
</reference>
<dbReference type="KEGG" id="gba:J421_5680"/>